<keyword evidence="2" id="KW-1185">Reference proteome</keyword>
<feature type="region of interest" description="Disordered" evidence="1">
    <location>
        <begin position="221"/>
        <end position="268"/>
    </location>
</feature>
<dbReference type="AlphaFoldDB" id="A0A1I8GFI9"/>
<name>A0A1I8GFI9_9PLAT</name>
<organism evidence="2 3">
    <name type="scientific">Macrostomum lignano</name>
    <dbReference type="NCBI Taxonomy" id="282301"/>
    <lineage>
        <taxon>Eukaryota</taxon>
        <taxon>Metazoa</taxon>
        <taxon>Spiralia</taxon>
        <taxon>Lophotrochozoa</taxon>
        <taxon>Platyhelminthes</taxon>
        <taxon>Rhabditophora</taxon>
        <taxon>Macrostomorpha</taxon>
        <taxon>Macrostomida</taxon>
        <taxon>Macrostomidae</taxon>
        <taxon>Macrostomum</taxon>
    </lineage>
</organism>
<feature type="compositionally biased region" description="Basic and acidic residues" evidence="1">
    <location>
        <begin position="136"/>
        <end position="148"/>
    </location>
</feature>
<evidence type="ECO:0000256" key="1">
    <source>
        <dbReference type="SAM" id="MobiDB-lite"/>
    </source>
</evidence>
<feature type="region of interest" description="Disordered" evidence="1">
    <location>
        <begin position="135"/>
        <end position="198"/>
    </location>
</feature>
<feature type="compositionally biased region" description="Acidic residues" evidence="1">
    <location>
        <begin position="467"/>
        <end position="478"/>
    </location>
</feature>
<sequence>AALRMSDLQQLADETRLLEVAVQEGRRLGGVEAGQLEKRCQGSGGSSRILLTGLGAKLMRLGWSQLHTLLKPSTWLQNCRRLAVSSPASILLSHAASVAPPPSAALRRFCQLEFDNHTTDEPNPCVGRFQGVELATSKRSEGPPRGDGSRGSAQHTTRVSTSSDRPRPRRRSLRPAPSFQQDDAPSRTPEGQKGPGAVAEAAKRIVLTNAAVGPAAASAARAAGLQRPRNEFRGSEAGEPTANSPAEHPEARASPCSGGAPARISGPTPQISWAVNAEHQTRRPSQPSPCLLASSCVSAGFNWIRRISSACRLRLSSGGCSLADRPFHTPSREEASLTRWHFGQSGRLPRAELMPQQEVRIENQGQQSCSRQQYLSSESSLRTRRLQGAPNLERSAVDLSLRGGGVVGGAGARWRESLACYRALRRPALRLADDPRPVRCHSDHHSAAISKQTPNKSELSAEKTEAGDDDDGADDEDGGGCSHRLDFNEVGEAGTIGSVVSDLHDALHAFDDKDYQVVCIKVLKAGATIAGYEEASDFLNVLDGGGEIKKLRSATWSFWQADKADTPHWRAGDRHIPLGVLKTLEIVHMQHAWEAFGKGEYRLALSEIGDAVMPQSMEQMVRNARPSTVAPVLTGAVAGYYGYKGRFGYGMRSNFLLTSFLCTSCIRITARYSRNLVKMGSTAMYTGFDEHLTSWAAFIPEAVPTFSGVTRQMTSATANCDNKTSSTPAFALGGNSNQQRRNRDSETRRREPALQAGHARCSEPRKASSFSNRYSRLSRSCSLVRAGTSPLTDACGACCCCCCLAFPGCSRGCGGDCVGADGDT</sequence>
<reference evidence="3" key="1">
    <citation type="submission" date="2016-11" db="UniProtKB">
        <authorList>
            <consortium name="WormBaseParasite"/>
        </authorList>
    </citation>
    <scope>IDENTIFICATION</scope>
</reference>
<feature type="compositionally biased region" description="Polar residues" evidence="1">
    <location>
        <begin position="449"/>
        <end position="458"/>
    </location>
</feature>
<accession>A0A1I8GFI9</accession>
<evidence type="ECO:0000313" key="3">
    <source>
        <dbReference type="WBParaSite" id="maker-uti_cns_0001713-snap-gene-0.2-mRNA-1"/>
    </source>
</evidence>
<dbReference type="WBParaSite" id="maker-uti_cns_0001713-snap-gene-0.2-mRNA-1">
    <property type="protein sequence ID" value="maker-uti_cns_0001713-snap-gene-0.2-mRNA-1"/>
    <property type="gene ID" value="maker-uti_cns_0001713-snap-gene-0.2"/>
</dbReference>
<feature type="region of interest" description="Disordered" evidence="1">
    <location>
        <begin position="719"/>
        <end position="767"/>
    </location>
</feature>
<protein>
    <submittedName>
        <fullName evidence="3">Protein kinase domain-containing protein</fullName>
    </submittedName>
</protein>
<evidence type="ECO:0000313" key="2">
    <source>
        <dbReference type="Proteomes" id="UP000095280"/>
    </source>
</evidence>
<feature type="region of interest" description="Disordered" evidence="1">
    <location>
        <begin position="434"/>
        <end position="484"/>
    </location>
</feature>
<dbReference type="Proteomes" id="UP000095280">
    <property type="component" value="Unplaced"/>
</dbReference>
<feature type="compositionally biased region" description="Basic and acidic residues" evidence="1">
    <location>
        <begin position="434"/>
        <end position="446"/>
    </location>
</feature>
<proteinExistence type="predicted"/>
<feature type="region of interest" description="Disordered" evidence="1">
    <location>
        <begin position="362"/>
        <end position="387"/>
    </location>
</feature>
<feature type="compositionally biased region" description="Polar residues" evidence="1">
    <location>
        <begin position="719"/>
        <end position="739"/>
    </location>
</feature>
<feature type="compositionally biased region" description="Basic and acidic residues" evidence="1">
    <location>
        <begin position="741"/>
        <end position="752"/>
    </location>
</feature>
<feature type="compositionally biased region" description="Polar residues" evidence="1">
    <location>
        <begin position="363"/>
        <end position="374"/>
    </location>
</feature>